<dbReference type="AlphaFoldDB" id="A0A495UZX7"/>
<protein>
    <submittedName>
        <fullName evidence="1">Four helix bundle protein</fullName>
    </submittedName>
</protein>
<dbReference type="EMBL" id="RBXL01000001">
    <property type="protein sequence ID" value="RKT42746.1"/>
    <property type="molecule type" value="Genomic_DNA"/>
</dbReference>
<dbReference type="Pfam" id="PF05635">
    <property type="entry name" value="23S_rRNA_IVP"/>
    <property type="match status" value="1"/>
</dbReference>
<dbReference type="PANTHER" id="PTHR38471">
    <property type="entry name" value="FOUR HELIX BUNDLE PROTEIN"/>
    <property type="match status" value="1"/>
</dbReference>
<dbReference type="SUPFAM" id="SSF158446">
    <property type="entry name" value="IVS-encoded protein-like"/>
    <property type="match status" value="1"/>
</dbReference>
<dbReference type="Gene3D" id="1.20.1440.60">
    <property type="entry name" value="23S rRNA-intervening sequence"/>
    <property type="match status" value="1"/>
</dbReference>
<dbReference type="RefSeq" id="WP_120795433.1">
    <property type="nucleotide sequence ID" value="NZ_RBXL01000001.1"/>
</dbReference>
<dbReference type="Proteomes" id="UP000274556">
    <property type="component" value="Unassembled WGS sequence"/>
</dbReference>
<dbReference type="NCBIfam" id="TIGR02436">
    <property type="entry name" value="four helix bundle protein"/>
    <property type="match status" value="1"/>
</dbReference>
<evidence type="ECO:0000313" key="1">
    <source>
        <dbReference type="EMBL" id="RKT42746.1"/>
    </source>
</evidence>
<evidence type="ECO:0000313" key="2">
    <source>
        <dbReference type="Proteomes" id="UP000274556"/>
    </source>
</evidence>
<sequence length="117" mass="13173">MKDYRRLDVWAKAHALTLSVYRETLSFPSDERFGLTSQIRRAAVSVPSNIAEGRGRSSDAEFARFLHIAAGSLNELEYQCILSKELGYLALESADRLLHQCSDVRRMLAGLLQSLSR</sequence>
<dbReference type="InterPro" id="IPR012657">
    <property type="entry name" value="23S_rRNA-intervening_sequence"/>
</dbReference>
<gene>
    <name evidence="1" type="ORF">BDD21_0040</name>
</gene>
<proteinExistence type="predicted"/>
<keyword evidence="2" id="KW-1185">Reference proteome</keyword>
<organism evidence="1 2">
    <name type="scientific">Thiocapsa rosea</name>
    <dbReference type="NCBI Taxonomy" id="69360"/>
    <lineage>
        <taxon>Bacteria</taxon>
        <taxon>Pseudomonadati</taxon>
        <taxon>Pseudomonadota</taxon>
        <taxon>Gammaproteobacteria</taxon>
        <taxon>Chromatiales</taxon>
        <taxon>Chromatiaceae</taxon>
        <taxon>Thiocapsa</taxon>
    </lineage>
</organism>
<accession>A0A495UZX7</accession>
<reference evidence="1 2" key="1">
    <citation type="submission" date="2018-10" db="EMBL/GenBank/DDBJ databases">
        <title>Genomic Encyclopedia of Archaeal and Bacterial Type Strains, Phase II (KMG-II): from individual species to whole genera.</title>
        <authorList>
            <person name="Goeker M."/>
        </authorList>
    </citation>
    <scope>NUCLEOTIDE SEQUENCE [LARGE SCALE GENOMIC DNA]</scope>
    <source>
        <strain evidence="1 2">DSM 235</strain>
    </source>
</reference>
<dbReference type="InterPro" id="IPR036583">
    <property type="entry name" value="23S_rRNA_IVS_sf"/>
</dbReference>
<dbReference type="PANTHER" id="PTHR38471:SF2">
    <property type="entry name" value="FOUR HELIX BUNDLE PROTEIN"/>
    <property type="match status" value="1"/>
</dbReference>
<dbReference type="CDD" id="cd16377">
    <property type="entry name" value="23S_rRNA_IVP_like"/>
    <property type="match status" value="1"/>
</dbReference>
<name>A0A495UZX7_9GAMM</name>
<comment type="caution">
    <text evidence="1">The sequence shown here is derived from an EMBL/GenBank/DDBJ whole genome shotgun (WGS) entry which is preliminary data.</text>
</comment>
<dbReference type="OrthoDB" id="160990at2"/>